<feature type="coiled-coil region" evidence="1">
    <location>
        <begin position="154"/>
        <end position="181"/>
    </location>
</feature>
<organism evidence="5 6">
    <name type="scientific">Streptomyces liangshanensis</name>
    <dbReference type="NCBI Taxonomy" id="2717324"/>
    <lineage>
        <taxon>Bacteria</taxon>
        <taxon>Bacillati</taxon>
        <taxon>Actinomycetota</taxon>
        <taxon>Actinomycetes</taxon>
        <taxon>Kitasatosporales</taxon>
        <taxon>Streptomycetaceae</taxon>
        <taxon>Streptomyces</taxon>
    </lineage>
</organism>
<keyword evidence="6" id="KW-1185">Reference proteome</keyword>
<proteinExistence type="predicted"/>
<name>A0A6G9H1F7_9ACTN</name>
<dbReference type="AlphaFoldDB" id="A0A6G9H1F7"/>
<evidence type="ECO:0000313" key="5">
    <source>
        <dbReference type="EMBL" id="QIQ04119.1"/>
    </source>
</evidence>
<sequence>MVGQTDGSPGRQGSGGAPAPGAGARPGPGPGPLGIPPFLLKTLITAFIGGTAYLLTNITDQPEVWKLTASIFLGGASLIIQYMIDFERRLGGVESTLTEHNAEMTRLVARGFARINEVTELFGLVDRSALPPDGVTRLVRSATQVGSSAPAIMQAFAREEISRLTTLMENLNQKLVDYEGEDHDWIVSLTHCAALTIDATSTSVDRDFWPSELGQRYLRAQRDAVKERQVRIRRLFLVETPEQNTHELQQFCDNQQSLGIEARVLALSELSPIARMDETNDFIVFDESLSYEIGFDLRGVNTKTIMDLRADRVAKRVQRFRALWEAGE</sequence>
<evidence type="ECO:0000259" key="4">
    <source>
        <dbReference type="Pfam" id="PF21806"/>
    </source>
</evidence>
<feature type="transmembrane region" description="Helical" evidence="3">
    <location>
        <begin position="38"/>
        <end position="55"/>
    </location>
</feature>
<evidence type="ECO:0000313" key="6">
    <source>
        <dbReference type="Proteomes" id="UP000501179"/>
    </source>
</evidence>
<dbReference type="EMBL" id="CP050177">
    <property type="protein sequence ID" value="QIQ04119.1"/>
    <property type="molecule type" value="Genomic_DNA"/>
</dbReference>
<keyword evidence="3" id="KW-0812">Transmembrane</keyword>
<protein>
    <recommendedName>
        <fullName evidence="4">DUF6879 domain-containing protein</fullName>
    </recommendedName>
</protein>
<evidence type="ECO:0000256" key="1">
    <source>
        <dbReference type="SAM" id="Coils"/>
    </source>
</evidence>
<feature type="domain" description="DUF6879" evidence="4">
    <location>
        <begin position="219"/>
        <end position="327"/>
    </location>
</feature>
<keyword evidence="3" id="KW-1133">Transmembrane helix</keyword>
<dbReference type="InterPro" id="IPR049244">
    <property type="entry name" value="DUF6879"/>
</dbReference>
<evidence type="ECO:0000256" key="2">
    <source>
        <dbReference type="SAM" id="MobiDB-lite"/>
    </source>
</evidence>
<dbReference type="RefSeq" id="WP_167031263.1">
    <property type="nucleotide sequence ID" value="NZ_CP050177.1"/>
</dbReference>
<accession>A0A6G9H1F7</accession>
<gene>
    <name evidence="5" type="ORF">HA039_18995</name>
</gene>
<keyword evidence="1" id="KW-0175">Coiled coil</keyword>
<dbReference type="KEGG" id="slia:HA039_18995"/>
<dbReference type="Pfam" id="PF21806">
    <property type="entry name" value="DUF6879"/>
    <property type="match status" value="1"/>
</dbReference>
<reference evidence="5 6" key="1">
    <citation type="submission" date="2020-03" db="EMBL/GenBank/DDBJ databases">
        <title>A novel species.</title>
        <authorList>
            <person name="Gao J."/>
        </authorList>
    </citation>
    <scope>NUCLEOTIDE SEQUENCE [LARGE SCALE GENOMIC DNA]</scope>
    <source>
        <strain evidence="5 6">QMT-12</strain>
    </source>
</reference>
<feature type="region of interest" description="Disordered" evidence="2">
    <location>
        <begin position="1"/>
        <end position="31"/>
    </location>
</feature>
<evidence type="ECO:0000256" key="3">
    <source>
        <dbReference type="SAM" id="Phobius"/>
    </source>
</evidence>
<keyword evidence="3" id="KW-0472">Membrane</keyword>
<dbReference type="Proteomes" id="UP000501179">
    <property type="component" value="Chromosome"/>
</dbReference>
<feature type="transmembrane region" description="Helical" evidence="3">
    <location>
        <begin position="67"/>
        <end position="84"/>
    </location>
</feature>